<evidence type="ECO:0000256" key="2">
    <source>
        <dbReference type="ARBA" id="ARBA00008017"/>
    </source>
</evidence>
<dbReference type="Proteomes" id="UP000475117">
    <property type="component" value="Chromosome"/>
</dbReference>
<evidence type="ECO:0000313" key="10">
    <source>
        <dbReference type="Proteomes" id="UP000475117"/>
    </source>
</evidence>
<dbReference type="KEGG" id="soa:G3M56_007725"/>
<evidence type="ECO:0000256" key="4">
    <source>
        <dbReference type="ARBA" id="ARBA00022692"/>
    </source>
</evidence>
<keyword evidence="10" id="KW-1185">Reference proteome</keyword>
<dbReference type="GO" id="GO:0008381">
    <property type="term" value="F:mechanosensitive monoatomic ion channel activity"/>
    <property type="evidence" value="ECO:0007669"/>
    <property type="project" value="InterPro"/>
</dbReference>
<protein>
    <submittedName>
        <fullName evidence="9">Mechanosensitive ion channel family protein</fullName>
    </submittedName>
</protein>
<evidence type="ECO:0000256" key="5">
    <source>
        <dbReference type="ARBA" id="ARBA00022989"/>
    </source>
</evidence>
<proteinExistence type="inferred from homology"/>
<evidence type="ECO:0000256" key="6">
    <source>
        <dbReference type="ARBA" id="ARBA00023136"/>
    </source>
</evidence>
<evidence type="ECO:0000313" key="9">
    <source>
        <dbReference type="EMBL" id="QQL43791.1"/>
    </source>
</evidence>
<dbReference type="InterPro" id="IPR011066">
    <property type="entry name" value="MscS_channel_C_sf"/>
</dbReference>
<dbReference type="SUPFAM" id="SSF50182">
    <property type="entry name" value="Sm-like ribonucleoproteins"/>
    <property type="match status" value="1"/>
</dbReference>
<comment type="subcellular location">
    <subcellularLocation>
        <location evidence="1">Cell membrane</location>
        <topology evidence="1">Multi-pass membrane protein</topology>
    </subcellularLocation>
</comment>
<evidence type="ECO:0000259" key="8">
    <source>
        <dbReference type="Pfam" id="PF21082"/>
    </source>
</evidence>
<keyword evidence="6" id="KW-0472">Membrane</keyword>
<dbReference type="AlphaFoldDB" id="A0A6B3L193"/>
<dbReference type="InterPro" id="IPR006685">
    <property type="entry name" value="MscS_channel_2nd"/>
</dbReference>
<dbReference type="InterPro" id="IPR049278">
    <property type="entry name" value="MS_channel_C"/>
</dbReference>
<dbReference type="RefSeq" id="WP_164361750.1">
    <property type="nucleotide sequence ID" value="NZ_CP066776.1"/>
</dbReference>
<dbReference type="GO" id="GO:0005886">
    <property type="term" value="C:plasma membrane"/>
    <property type="evidence" value="ECO:0007669"/>
    <property type="project" value="UniProtKB-SubCell"/>
</dbReference>
<evidence type="ECO:0000259" key="7">
    <source>
        <dbReference type="Pfam" id="PF00924"/>
    </source>
</evidence>
<feature type="domain" description="Mechanosensitive ion channel MscS" evidence="7">
    <location>
        <begin position="274"/>
        <end position="339"/>
    </location>
</feature>
<dbReference type="Gene3D" id="2.30.30.60">
    <property type="match status" value="1"/>
</dbReference>
<dbReference type="EMBL" id="CP066776">
    <property type="protein sequence ID" value="QQL43791.1"/>
    <property type="molecule type" value="Genomic_DNA"/>
</dbReference>
<evidence type="ECO:0000256" key="1">
    <source>
        <dbReference type="ARBA" id="ARBA00004651"/>
    </source>
</evidence>
<dbReference type="InterPro" id="IPR045275">
    <property type="entry name" value="MscS_archaea/bacteria_type"/>
</dbReference>
<dbReference type="Gene3D" id="1.10.287.1260">
    <property type="match status" value="1"/>
</dbReference>
<keyword evidence="3" id="KW-1003">Cell membrane</keyword>
<dbReference type="InterPro" id="IPR010920">
    <property type="entry name" value="LSM_dom_sf"/>
</dbReference>
<dbReference type="SUPFAM" id="SSF82861">
    <property type="entry name" value="Mechanosensitive channel protein MscS (YggB), transmembrane region"/>
    <property type="match status" value="1"/>
</dbReference>
<dbReference type="SUPFAM" id="SSF82689">
    <property type="entry name" value="Mechanosensitive channel protein MscS (YggB), C-terminal domain"/>
    <property type="match status" value="1"/>
</dbReference>
<keyword evidence="4" id="KW-0812">Transmembrane</keyword>
<dbReference type="InterPro" id="IPR023408">
    <property type="entry name" value="MscS_beta-dom_sf"/>
</dbReference>
<gene>
    <name evidence="9" type="ORF">G3M56_007725</name>
</gene>
<name>A0A6B3L193_9BACT</name>
<keyword evidence="5" id="KW-1133">Transmembrane helix</keyword>
<feature type="domain" description="Mechanosensitive ion channel MscS C-terminal" evidence="8">
    <location>
        <begin position="346"/>
        <end position="428"/>
    </location>
</feature>
<dbReference type="Pfam" id="PF21082">
    <property type="entry name" value="MS_channel_3rd"/>
    <property type="match status" value="1"/>
</dbReference>
<organism evidence="9 10">
    <name type="scientific">Sulfuriroseicoccus oceanibius</name>
    <dbReference type="NCBI Taxonomy" id="2707525"/>
    <lineage>
        <taxon>Bacteria</taxon>
        <taxon>Pseudomonadati</taxon>
        <taxon>Verrucomicrobiota</taxon>
        <taxon>Verrucomicrobiia</taxon>
        <taxon>Verrucomicrobiales</taxon>
        <taxon>Verrucomicrobiaceae</taxon>
        <taxon>Sulfuriroseicoccus</taxon>
    </lineage>
</organism>
<reference evidence="9 10" key="1">
    <citation type="submission" date="2020-12" db="EMBL/GenBank/DDBJ databases">
        <title>Sulforoseuscoccus oceanibium gen. nov., sp. nov., a representative of the phylum Verrucomicrobia with special cytoplasmic membrane, and proposal of Sulforoseuscoccusaceae fam. nov.</title>
        <authorList>
            <person name="Xi F."/>
        </authorList>
    </citation>
    <scope>NUCLEOTIDE SEQUENCE [LARGE SCALE GENOMIC DNA]</scope>
    <source>
        <strain evidence="9 10">T37</strain>
    </source>
</reference>
<sequence>MKWFYRISLLVGVGLAAHAGAVEQGDALAQAGGRQGPAEAEVPAAVDPALVSVERLRVELRPLSKDELEEKLKHWLGRLREQLDQSSREALQLSALKAQAAGPDAPELVQLKERLAEMGAREFALAKRLRVVMESLREKGGDVAETEAYLNAVMDAKNDVDSEVRMKSMVQSWREWLVSDDGGMLLVRKLVAALVVVLVFWLISKIIRRIVVGRLKGFRGTSVMLRKFVDRTIGWLVLALGVLLALSILGVGIAPLLAAMGAGGFIIGFALQETLANFASGLMIMVYRPFDEDDFVTVAGVTGKVERMSLVSTTLLTVDNTELVIPNKKAWGETIQNFTGKDLRRVDLVFGIGYGDDIEKATEVLRTVASAHELVLPDKEIAIVVGALGDSSVNLYCRPWTKTVDYWTVYWDLTRQVKEAFDREGISIPFPQREVHVREGAALEAGS</sequence>
<dbReference type="Gene3D" id="3.30.70.100">
    <property type="match status" value="1"/>
</dbReference>
<dbReference type="PANTHER" id="PTHR30221:SF1">
    <property type="entry name" value="SMALL-CONDUCTANCE MECHANOSENSITIVE CHANNEL"/>
    <property type="match status" value="1"/>
</dbReference>
<evidence type="ECO:0000256" key="3">
    <source>
        <dbReference type="ARBA" id="ARBA00022475"/>
    </source>
</evidence>
<dbReference type="PANTHER" id="PTHR30221">
    <property type="entry name" value="SMALL-CONDUCTANCE MECHANOSENSITIVE CHANNEL"/>
    <property type="match status" value="1"/>
</dbReference>
<comment type="similarity">
    <text evidence="2">Belongs to the MscS (TC 1.A.23) family.</text>
</comment>
<dbReference type="Pfam" id="PF00924">
    <property type="entry name" value="MS_channel_2nd"/>
    <property type="match status" value="1"/>
</dbReference>
<accession>A0A6B3L193</accession>
<dbReference type="InterPro" id="IPR011014">
    <property type="entry name" value="MscS_channel_TM-2"/>
</dbReference>